<reference evidence="8" key="1">
    <citation type="journal article" date="2017" name="Mycologia">
        <title>Fusarium algeriense, sp. nov., a novel toxigenic crown rot pathogen of durum wheat from Algeria is nested in the Fusarium burgessii species complex.</title>
        <authorList>
            <person name="Laraba I."/>
            <person name="Keddad A."/>
            <person name="Boureghda H."/>
            <person name="Abdallah N."/>
            <person name="Vaughan M.M."/>
            <person name="Proctor R.H."/>
            <person name="Busman M."/>
            <person name="O'Donnell K."/>
        </authorList>
    </citation>
    <scope>NUCLEOTIDE SEQUENCE</scope>
    <source>
        <strain evidence="8">NRRL 25174</strain>
    </source>
</reference>
<comment type="caution">
    <text evidence="8">The sequence shown here is derived from an EMBL/GenBank/DDBJ whole genome shotgun (WGS) entry which is preliminary data.</text>
</comment>
<feature type="region of interest" description="Disordered" evidence="5">
    <location>
        <begin position="511"/>
        <end position="565"/>
    </location>
</feature>
<gene>
    <name evidence="8" type="ORF">FBEOM_10672</name>
</gene>
<dbReference type="Proteomes" id="UP000730481">
    <property type="component" value="Unassembled WGS sequence"/>
</dbReference>
<dbReference type="AlphaFoldDB" id="A0A9P5AB47"/>
<feature type="transmembrane region" description="Helical" evidence="6">
    <location>
        <begin position="618"/>
        <end position="636"/>
    </location>
</feature>
<evidence type="ECO:0000313" key="8">
    <source>
        <dbReference type="EMBL" id="KAF4335477.1"/>
    </source>
</evidence>
<feature type="compositionally biased region" description="Low complexity" evidence="5">
    <location>
        <begin position="511"/>
        <end position="523"/>
    </location>
</feature>
<protein>
    <submittedName>
        <fullName evidence="8">Extracellular alpha-1 4-glucan glucosidase</fullName>
    </submittedName>
</protein>
<proteinExistence type="predicted"/>
<feature type="compositionally biased region" description="Polar residues" evidence="5">
    <location>
        <begin position="834"/>
        <end position="880"/>
    </location>
</feature>
<dbReference type="GO" id="GO:0071944">
    <property type="term" value="C:cell periphery"/>
    <property type="evidence" value="ECO:0007669"/>
    <property type="project" value="UniProtKB-ARBA"/>
</dbReference>
<feature type="transmembrane region" description="Helical" evidence="6">
    <location>
        <begin position="393"/>
        <end position="414"/>
    </location>
</feature>
<feature type="compositionally biased region" description="Polar residues" evidence="5">
    <location>
        <begin position="887"/>
        <end position="904"/>
    </location>
</feature>
<feature type="transmembrane region" description="Helical" evidence="6">
    <location>
        <begin position="367"/>
        <end position="386"/>
    </location>
</feature>
<reference evidence="8" key="2">
    <citation type="submission" date="2020-02" db="EMBL/GenBank/DDBJ databases">
        <title>Identification and distribution of gene clusters putatively required for synthesis of sphingolipid metabolism inhibitors in phylogenetically diverse species of the filamentous fungus Fusarium.</title>
        <authorList>
            <person name="Kim H.-S."/>
            <person name="Busman M."/>
            <person name="Brown D.W."/>
            <person name="Divon H."/>
            <person name="Uhlig S."/>
            <person name="Proctor R.H."/>
        </authorList>
    </citation>
    <scope>NUCLEOTIDE SEQUENCE</scope>
    <source>
        <strain evidence="8">NRRL 25174</strain>
    </source>
</reference>
<evidence type="ECO:0000256" key="2">
    <source>
        <dbReference type="ARBA" id="ARBA00022692"/>
    </source>
</evidence>
<dbReference type="PANTHER" id="PTHR15549">
    <property type="entry name" value="PAIRED IMMUNOGLOBULIN-LIKE TYPE 2 RECEPTOR"/>
    <property type="match status" value="1"/>
</dbReference>
<dbReference type="InterPro" id="IPR051694">
    <property type="entry name" value="Immunoregulatory_rcpt-like"/>
</dbReference>
<evidence type="ECO:0000256" key="7">
    <source>
        <dbReference type="SAM" id="SignalP"/>
    </source>
</evidence>
<name>A0A9P5AB47_9HYPO</name>
<dbReference type="EMBL" id="PVQB02000558">
    <property type="protein sequence ID" value="KAF4335477.1"/>
    <property type="molecule type" value="Genomic_DNA"/>
</dbReference>
<comment type="subcellular location">
    <subcellularLocation>
        <location evidence="1">Membrane</location>
        <topology evidence="1">Single-pass membrane protein</topology>
    </subcellularLocation>
</comment>
<keyword evidence="9" id="KW-1185">Reference proteome</keyword>
<keyword evidence="3 6" id="KW-1133">Transmembrane helix</keyword>
<feature type="signal peptide" evidence="7">
    <location>
        <begin position="1"/>
        <end position="20"/>
    </location>
</feature>
<accession>A0A9P5AB47</accession>
<keyword evidence="2 6" id="KW-0812">Transmembrane</keyword>
<organism evidence="8 9">
    <name type="scientific">Fusarium beomiforme</name>
    <dbReference type="NCBI Taxonomy" id="44412"/>
    <lineage>
        <taxon>Eukaryota</taxon>
        <taxon>Fungi</taxon>
        <taxon>Dikarya</taxon>
        <taxon>Ascomycota</taxon>
        <taxon>Pezizomycotina</taxon>
        <taxon>Sordariomycetes</taxon>
        <taxon>Hypocreomycetidae</taxon>
        <taxon>Hypocreales</taxon>
        <taxon>Nectriaceae</taxon>
        <taxon>Fusarium</taxon>
        <taxon>Fusarium burgessii species complex</taxon>
    </lineage>
</organism>
<dbReference type="OrthoDB" id="2019572at2759"/>
<feature type="region of interest" description="Disordered" evidence="5">
    <location>
        <begin position="803"/>
        <end position="904"/>
    </location>
</feature>
<evidence type="ECO:0000256" key="4">
    <source>
        <dbReference type="ARBA" id="ARBA00023136"/>
    </source>
</evidence>
<keyword evidence="4 6" id="KW-0472">Membrane</keyword>
<sequence length="1003" mass="108383">MTLQPSLLALWALLPYYCSSMDIVNTNDSTVMAAAVFGNSPGVNIISSYYGGADDASGTFTNGPFGIGSGVILTTGNVTNALPGNASPYGYNGVHGNGSFCAPGFQGLDAAQLFITIELQPGYNGLVIEMIMASIDPKYGDSVGVFVDGVDYAKDENGTLINSNSNYLKSPLAIVPPASDTSYTHSSPPLLFGIPISSGQHNLTLSTCDNAVWGFDTALMVNAQACVNCNQPIEFDYVTTSTTITSTFETTYTTTIQPSHTFSGTVEFTIVVTPTSSTTTSADSTTLTSSTASSTTPACTQLGGTYTEPSNSIFQVTCGSIMGGTRITSKLSISFEQCMDLCANTATCIVKQYLGHGSFGTANLVNIFSFFNFFNHFSLFNSFIIFRLFNRFIIFNFFNLNIIYYLSTAIFSFYNSIFNKYNTYNLYSLFYIIRAHIVRIYIRILARIHIGIYIPVFTRASIQTSTIETSTSIATSGVETSAAVTSISIESSTSKTPITATTAIVVKSTTTGSNLSSTSSSTTQAVAETDSTATSTNEQTLPSTSVQSSEPSNSSSLTTSITSSTPSVTARNIPIFQGYKFAACLRSPEGFPTFTEVATQLNMTTETCIKLAAGSKYIGIYEDLLLLLLLLLFFFYKDYDSADFHINIKVQSYQYKSNNLSPGLLVFLLLRLLLFNDIRNTDSYLKIQDVTYTKAGPAETITIVTYVTINPSNANLITTWIPVTLLYTPCGCDHQTYPLVDMTTIVSSCYACGYLGEEIVTLVVPVAACEDDRRSYGHTVDPVDQFSSAWIKDHHIYTSNDAYVDYHPQPTQGQRNNDRPDDENGPSYIEAGTRGSNSEAQNGQPVNPLPTQGQQGSQPDNKNDQPSVAIQESPESNNKNGPIVLASRSSNKLSPSQLSPFPQGQQISLEVLTTKIDVVPAPRPGIPTGPSQPSPIHKNQQVVLTTFAAEAEINKEIKASKSTQSLEPGEASSITSVASEAHRHQAMFWVMMAMIVGMVFLFE</sequence>
<evidence type="ECO:0000256" key="1">
    <source>
        <dbReference type="ARBA" id="ARBA00004167"/>
    </source>
</evidence>
<evidence type="ECO:0000313" key="9">
    <source>
        <dbReference type="Proteomes" id="UP000730481"/>
    </source>
</evidence>
<evidence type="ECO:0000256" key="5">
    <source>
        <dbReference type="SAM" id="MobiDB-lite"/>
    </source>
</evidence>
<evidence type="ECO:0000256" key="6">
    <source>
        <dbReference type="SAM" id="Phobius"/>
    </source>
</evidence>
<feature type="compositionally biased region" description="Polar residues" evidence="5">
    <location>
        <begin position="524"/>
        <end position="541"/>
    </location>
</feature>
<feature type="transmembrane region" description="Helical" evidence="6">
    <location>
        <begin position="986"/>
        <end position="1002"/>
    </location>
</feature>
<feature type="compositionally biased region" description="Low complexity" evidence="5">
    <location>
        <begin position="542"/>
        <end position="565"/>
    </location>
</feature>
<evidence type="ECO:0000256" key="3">
    <source>
        <dbReference type="ARBA" id="ARBA00022989"/>
    </source>
</evidence>
<keyword evidence="7" id="KW-0732">Signal</keyword>
<feature type="chain" id="PRO_5040352098" evidence="7">
    <location>
        <begin position="21"/>
        <end position="1003"/>
    </location>
</feature>
<dbReference type="GO" id="GO:0016020">
    <property type="term" value="C:membrane"/>
    <property type="evidence" value="ECO:0007669"/>
    <property type="project" value="UniProtKB-SubCell"/>
</dbReference>